<feature type="region of interest" description="Disordered" evidence="1">
    <location>
        <begin position="108"/>
        <end position="144"/>
    </location>
</feature>
<evidence type="ECO:0000256" key="1">
    <source>
        <dbReference type="SAM" id="MobiDB-lite"/>
    </source>
</evidence>
<reference evidence="2 3" key="1">
    <citation type="submission" date="2024-05" db="EMBL/GenBank/DDBJ databases">
        <title>De novo assembly of an allotetraploid wild potato.</title>
        <authorList>
            <person name="Hosaka A.J."/>
        </authorList>
    </citation>
    <scope>NUCLEOTIDE SEQUENCE [LARGE SCALE GENOMIC DNA]</scope>
    <source>
        <tissue evidence="2">Young leaves</tissue>
    </source>
</reference>
<organism evidence="2 3">
    <name type="scientific">Solanum stoloniferum</name>
    <dbReference type="NCBI Taxonomy" id="62892"/>
    <lineage>
        <taxon>Eukaryota</taxon>
        <taxon>Viridiplantae</taxon>
        <taxon>Streptophyta</taxon>
        <taxon>Embryophyta</taxon>
        <taxon>Tracheophyta</taxon>
        <taxon>Spermatophyta</taxon>
        <taxon>Magnoliopsida</taxon>
        <taxon>eudicotyledons</taxon>
        <taxon>Gunneridae</taxon>
        <taxon>Pentapetalae</taxon>
        <taxon>asterids</taxon>
        <taxon>lamiids</taxon>
        <taxon>Solanales</taxon>
        <taxon>Solanaceae</taxon>
        <taxon>Solanoideae</taxon>
        <taxon>Solaneae</taxon>
        <taxon>Solanum</taxon>
    </lineage>
</organism>
<accession>A0ABD2UKW5</accession>
<evidence type="ECO:0000313" key="3">
    <source>
        <dbReference type="Proteomes" id="UP001627284"/>
    </source>
</evidence>
<protein>
    <submittedName>
        <fullName evidence="2">Uncharacterized protein</fullName>
    </submittedName>
</protein>
<dbReference type="EMBL" id="JBJKTR010000005">
    <property type="protein sequence ID" value="KAL3368178.1"/>
    <property type="molecule type" value="Genomic_DNA"/>
</dbReference>
<name>A0ABD2UKW5_9SOLN</name>
<dbReference type="PANTHER" id="PTHR34539">
    <property type="entry name" value="T6J4.11 PROTEIN"/>
    <property type="match status" value="1"/>
</dbReference>
<sequence>LIFSLYKFLPIPLLSLHPFNFLSLEKTLSIFFKKEAKMAELIQPIKRFREEEEQIQVTEEYKRHKSSYNDILSILEEEEEYGIESDPEIKISGSDIFTTLQQELDLLPSDNNNGFGSDPVEEISSTGSGNSQIRSCSDSTEDDRNSVIRHLLEASDDELGIPSGDGINGSDFPIVEENEINGGDFPFAISDGLWELEDEAANYYSLLQSELFM</sequence>
<evidence type="ECO:0000313" key="2">
    <source>
        <dbReference type="EMBL" id="KAL3368178.1"/>
    </source>
</evidence>
<dbReference type="PANTHER" id="PTHR34539:SF3">
    <property type="entry name" value="NAC DOMAIN-CONTAINING PROTEIN"/>
    <property type="match status" value="1"/>
</dbReference>
<gene>
    <name evidence="2" type="ORF">AABB24_009181</name>
</gene>
<proteinExistence type="predicted"/>
<comment type="caution">
    <text evidence="2">The sequence shown here is derived from an EMBL/GenBank/DDBJ whole genome shotgun (WGS) entry which is preliminary data.</text>
</comment>
<feature type="compositionally biased region" description="Polar residues" evidence="1">
    <location>
        <begin position="123"/>
        <end position="138"/>
    </location>
</feature>
<feature type="non-terminal residue" evidence="2">
    <location>
        <position position="1"/>
    </location>
</feature>
<dbReference type="Proteomes" id="UP001627284">
    <property type="component" value="Unassembled WGS sequence"/>
</dbReference>
<dbReference type="AlphaFoldDB" id="A0ABD2UKW5"/>
<keyword evidence="3" id="KW-1185">Reference proteome</keyword>